<dbReference type="Proteomes" id="UP000011731">
    <property type="component" value="Unassembled WGS sequence"/>
</dbReference>
<comment type="caution">
    <text evidence="2">The sequence shown here is derived from an EMBL/GenBank/DDBJ whole genome shotgun (WGS) entry which is preliminary data.</text>
</comment>
<name>M3A321_9NOCA</name>
<protein>
    <submittedName>
        <fullName evidence="2">TetR family transcriptional regulator</fullName>
    </submittedName>
</protein>
<dbReference type="AlphaFoldDB" id="M3A321"/>
<evidence type="ECO:0000313" key="3">
    <source>
        <dbReference type="Proteomes" id="UP000011731"/>
    </source>
</evidence>
<gene>
    <name evidence="2" type="ORF">G352_02844</name>
</gene>
<organism evidence="2 3">
    <name type="scientific">Rhodococcus ruber BKS 20-38</name>
    <dbReference type="NCBI Taxonomy" id="1278076"/>
    <lineage>
        <taxon>Bacteria</taxon>
        <taxon>Bacillati</taxon>
        <taxon>Actinomycetota</taxon>
        <taxon>Actinomycetes</taxon>
        <taxon>Mycobacteriales</taxon>
        <taxon>Nocardiaceae</taxon>
        <taxon>Rhodococcus</taxon>
    </lineage>
</organism>
<reference evidence="2 3" key="1">
    <citation type="journal article" date="2013" name="Genome Announc.">
        <title>Draft Genome Sequence of Rhodococcus ruber Strain BKS 20-38.</title>
        <authorList>
            <person name="Bala M."/>
            <person name="Kumar S."/>
            <person name="Raghava G.P."/>
            <person name="Mayilraj S."/>
        </authorList>
    </citation>
    <scope>NUCLEOTIDE SEQUENCE [LARGE SCALE GENOMIC DNA]</scope>
    <source>
        <strain evidence="2 3">BKS 20-38</strain>
    </source>
</reference>
<evidence type="ECO:0000256" key="1">
    <source>
        <dbReference type="SAM" id="MobiDB-lite"/>
    </source>
</evidence>
<proteinExistence type="predicted"/>
<accession>M3A321</accession>
<keyword evidence="3" id="KW-1185">Reference proteome</keyword>
<feature type="region of interest" description="Disordered" evidence="1">
    <location>
        <begin position="76"/>
        <end position="110"/>
    </location>
</feature>
<evidence type="ECO:0000313" key="2">
    <source>
        <dbReference type="EMBL" id="EME66839.1"/>
    </source>
</evidence>
<dbReference type="EMBL" id="AOEX01000016">
    <property type="protein sequence ID" value="EME66839.1"/>
    <property type="molecule type" value="Genomic_DNA"/>
</dbReference>
<sequence length="110" mass="11836">MRRRGYPRTRPRPAAFRLEFVVAANRRGEVRGDGDFDEAARWVARSLISPATVPGPALGPALGPDDEAAVRRYVHAELPSSRPVDRQPATGGRSGAGRRSVEAVRPVPAA</sequence>